<keyword evidence="4" id="KW-0233">DNA recombination</keyword>
<evidence type="ECO:0000313" key="9">
    <source>
        <dbReference type="Proteomes" id="UP001558353"/>
    </source>
</evidence>
<comment type="similarity">
    <text evidence="1">Belongs to the site-specific recombinase resolvase family.</text>
</comment>
<dbReference type="Gene3D" id="3.40.50.1390">
    <property type="entry name" value="Resolvase, N-terminal catalytic domain"/>
    <property type="match status" value="1"/>
</dbReference>
<dbReference type="SUPFAM" id="SSF46689">
    <property type="entry name" value="Homeodomain-like"/>
    <property type="match status" value="1"/>
</dbReference>
<sequence length="198" mass="21982">MTTPPGQRVSYIRVSSTDQNPARQREAVGRVDREFLDMISGRSTSGRTGLAEALTYLRAGDELVVASIDRLARSLYDLRQIVDKVVERGATVHFVKEHMRFSPEAVDPRDTLMFSMLGAFAEFERALIRERQADGIAIAKAKGKYRGAPRAMTAEMVTEARRRIAAGETKAAIARDLKIGRATLYRYLSAHQADPAGR</sequence>
<keyword evidence="3" id="KW-0238">DNA-binding</keyword>
<dbReference type="InterPro" id="IPR050639">
    <property type="entry name" value="SSR_resolvase"/>
</dbReference>
<dbReference type="Gene3D" id="1.10.10.60">
    <property type="entry name" value="Homeodomain-like"/>
    <property type="match status" value="1"/>
</dbReference>
<dbReference type="InterPro" id="IPR006120">
    <property type="entry name" value="Resolvase_HTH_dom"/>
</dbReference>
<name>A0ABV3UVF7_9CORY</name>
<dbReference type="CDD" id="cd03768">
    <property type="entry name" value="SR_ResInv"/>
    <property type="match status" value="1"/>
</dbReference>
<evidence type="ECO:0000256" key="2">
    <source>
        <dbReference type="ARBA" id="ARBA00022908"/>
    </source>
</evidence>
<dbReference type="PROSITE" id="PS00398">
    <property type="entry name" value="RECOMBINASES_2"/>
    <property type="match status" value="1"/>
</dbReference>
<evidence type="ECO:0000256" key="1">
    <source>
        <dbReference type="ARBA" id="ARBA00009913"/>
    </source>
</evidence>
<dbReference type="SUPFAM" id="SSF53041">
    <property type="entry name" value="Resolvase-like"/>
    <property type="match status" value="1"/>
</dbReference>
<feature type="compositionally biased region" description="Polar residues" evidence="6">
    <location>
        <begin position="13"/>
        <end position="22"/>
    </location>
</feature>
<dbReference type="EMBL" id="JAYWMA010000009">
    <property type="protein sequence ID" value="MEX3529183.1"/>
    <property type="molecule type" value="Genomic_DNA"/>
</dbReference>
<evidence type="ECO:0000256" key="3">
    <source>
        <dbReference type="ARBA" id="ARBA00023125"/>
    </source>
</evidence>
<dbReference type="InterPro" id="IPR036162">
    <property type="entry name" value="Resolvase-like_N_sf"/>
</dbReference>
<feature type="active site" description="O-(5'-phospho-DNA)-serine intermediate" evidence="5">
    <location>
        <position position="15"/>
    </location>
</feature>
<feature type="region of interest" description="Disordered" evidence="6">
    <location>
        <begin position="1"/>
        <end position="25"/>
    </location>
</feature>
<dbReference type="InterPro" id="IPR006118">
    <property type="entry name" value="Recombinase_CS"/>
</dbReference>
<evidence type="ECO:0000256" key="5">
    <source>
        <dbReference type="PROSITE-ProRule" id="PRU10137"/>
    </source>
</evidence>
<dbReference type="CDD" id="cd00569">
    <property type="entry name" value="HTH_Hin_like"/>
    <property type="match status" value="1"/>
</dbReference>
<dbReference type="PANTHER" id="PTHR30461:SF26">
    <property type="entry name" value="RESOLVASE HOMOLOG YNEB"/>
    <property type="match status" value="1"/>
</dbReference>
<dbReference type="InterPro" id="IPR006119">
    <property type="entry name" value="Resolv_N"/>
</dbReference>
<protein>
    <submittedName>
        <fullName evidence="8">Recombinase family protein</fullName>
    </submittedName>
</protein>
<evidence type="ECO:0000259" key="7">
    <source>
        <dbReference type="PROSITE" id="PS51736"/>
    </source>
</evidence>
<proteinExistence type="inferred from homology"/>
<evidence type="ECO:0000313" key="8">
    <source>
        <dbReference type="EMBL" id="MEX3529183.1"/>
    </source>
</evidence>
<accession>A0ABV3UVF7</accession>
<dbReference type="PROSITE" id="PS51736">
    <property type="entry name" value="RECOMBINASES_3"/>
    <property type="match status" value="1"/>
</dbReference>
<gene>
    <name evidence="8" type="ORF">VVR64_08960</name>
</gene>
<evidence type="ECO:0000256" key="6">
    <source>
        <dbReference type="SAM" id="MobiDB-lite"/>
    </source>
</evidence>
<evidence type="ECO:0000256" key="4">
    <source>
        <dbReference type="ARBA" id="ARBA00023172"/>
    </source>
</evidence>
<dbReference type="Proteomes" id="UP001558353">
    <property type="component" value="Unassembled WGS sequence"/>
</dbReference>
<dbReference type="SMART" id="SM00857">
    <property type="entry name" value="Resolvase"/>
    <property type="match status" value="1"/>
</dbReference>
<feature type="domain" description="Resolvase/invertase-type recombinase catalytic" evidence="7">
    <location>
        <begin position="7"/>
        <end position="143"/>
    </location>
</feature>
<reference evidence="8 9" key="1">
    <citation type="journal article" date="2024" name="Fungal Genet. Biol.">
        <title>The porcine skin microbiome exhibits broad fungal antagonism.</title>
        <authorList>
            <person name="De La Cruz K.F."/>
            <person name="Townsend E.C."/>
            <person name="Alex Cheong J.Z."/>
            <person name="Salamzade R."/>
            <person name="Liu A."/>
            <person name="Sandstrom S."/>
            <person name="Davila E."/>
            <person name="Huang L."/>
            <person name="Xu K.H."/>
            <person name="Wu S.Y."/>
            <person name="Meudt J.J."/>
            <person name="Shanmuganayagam D."/>
            <person name="Gibson A.L.F."/>
            <person name="Kalan L.R."/>
        </authorList>
    </citation>
    <scope>NUCLEOTIDE SEQUENCE [LARGE SCALE GENOMIC DNA]</scope>
    <source>
        <strain evidence="8 9">LK2569</strain>
    </source>
</reference>
<comment type="caution">
    <text evidence="8">The sequence shown here is derived from an EMBL/GenBank/DDBJ whole genome shotgun (WGS) entry which is preliminary data.</text>
</comment>
<dbReference type="RefSeq" id="WP_368522717.1">
    <property type="nucleotide sequence ID" value="NZ_JAYWMA010000009.1"/>
</dbReference>
<organism evidence="8 9">
    <name type="scientific">Corynebacterium xerosis</name>
    <dbReference type="NCBI Taxonomy" id="1725"/>
    <lineage>
        <taxon>Bacteria</taxon>
        <taxon>Bacillati</taxon>
        <taxon>Actinomycetota</taxon>
        <taxon>Actinomycetes</taxon>
        <taxon>Mycobacteriales</taxon>
        <taxon>Corynebacteriaceae</taxon>
        <taxon>Corynebacterium</taxon>
    </lineage>
</organism>
<keyword evidence="9" id="KW-1185">Reference proteome</keyword>
<dbReference type="PROSITE" id="PS00397">
    <property type="entry name" value="RECOMBINASES_1"/>
    <property type="match status" value="1"/>
</dbReference>
<keyword evidence="2" id="KW-0229">DNA integration</keyword>
<dbReference type="InterPro" id="IPR009057">
    <property type="entry name" value="Homeodomain-like_sf"/>
</dbReference>
<dbReference type="PANTHER" id="PTHR30461">
    <property type="entry name" value="DNA-INVERTASE FROM LAMBDOID PROPHAGE"/>
    <property type="match status" value="1"/>
</dbReference>
<dbReference type="Pfam" id="PF02796">
    <property type="entry name" value="HTH_7"/>
    <property type="match status" value="1"/>
</dbReference>
<dbReference type="Pfam" id="PF00239">
    <property type="entry name" value="Resolvase"/>
    <property type="match status" value="1"/>
</dbReference>